<evidence type="ECO:0000256" key="2">
    <source>
        <dbReference type="ARBA" id="ARBA00017823"/>
    </source>
</evidence>
<dbReference type="EMBL" id="FNEV01000003">
    <property type="protein sequence ID" value="SDJ22432.1"/>
    <property type="molecule type" value="Genomic_DNA"/>
</dbReference>
<evidence type="ECO:0000256" key="1">
    <source>
        <dbReference type="ARBA" id="ARBA00005322"/>
    </source>
</evidence>
<reference evidence="10" key="1">
    <citation type="submission" date="2016-10" db="EMBL/GenBank/DDBJ databases">
        <authorList>
            <person name="Varghese N."/>
            <person name="Submissions S."/>
        </authorList>
    </citation>
    <scope>NUCLEOTIDE SEQUENCE [LARGE SCALE GENOMIC DNA]</scope>
    <source>
        <strain evidence="10">DSM 4771</strain>
    </source>
</reference>
<dbReference type="GO" id="GO:0044781">
    <property type="term" value="P:bacterial-type flagellum organization"/>
    <property type="evidence" value="ECO:0007669"/>
    <property type="project" value="UniProtKB-KW"/>
</dbReference>
<evidence type="ECO:0000313" key="9">
    <source>
        <dbReference type="EMBL" id="SDJ22432.1"/>
    </source>
</evidence>
<keyword evidence="4" id="KW-1005">Bacterial flagellum biogenesis</keyword>
<evidence type="ECO:0000313" key="10">
    <source>
        <dbReference type="Proteomes" id="UP000199225"/>
    </source>
</evidence>
<evidence type="ECO:0000259" key="8">
    <source>
        <dbReference type="Pfam" id="PF04316"/>
    </source>
</evidence>
<dbReference type="InterPro" id="IPR007412">
    <property type="entry name" value="FlgM"/>
</dbReference>
<dbReference type="InterPro" id="IPR035890">
    <property type="entry name" value="Anti-sigma-28_factor_FlgM_sf"/>
</dbReference>
<dbReference type="Proteomes" id="UP000199225">
    <property type="component" value="Unassembled WGS sequence"/>
</dbReference>
<dbReference type="InterPro" id="IPR031316">
    <property type="entry name" value="FlgM_C"/>
</dbReference>
<name>A0A1G8RZT6_9BACI</name>
<gene>
    <name evidence="9" type="ORF">SAMN04490247_1177</name>
</gene>
<evidence type="ECO:0000256" key="7">
    <source>
        <dbReference type="SAM" id="MobiDB-lite"/>
    </source>
</evidence>
<sequence>MKINGPNQTNWNPYQKQINQQKQIKQNPNQDKLEISQQAKSMQEAEKVSPAREKRIEELKAQVDNGTYKPDPSATAKKMVNFFQQVETKE</sequence>
<dbReference type="Pfam" id="PF04316">
    <property type="entry name" value="FlgM"/>
    <property type="match status" value="1"/>
</dbReference>
<keyword evidence="6" id="KW-0804">Transcription</keyword>
<feature type="region of interest" description="Disordered" evidence="7">
    <location>
        <begin position="19"/>
        <end position="51"/>
    </location>
</feature>
<feature type="compositionally biased region" description="Low complexity" evidence="7">
    <location>
        <begin position="19"/>
        <end position="30"/>
    </location>
</feature>
<proteinExistence type="inferred from homology"/>
<dbReference type="SUPFAM" id="SSF101498">
    <property type="entry name" value="Anti-sigma factor FlgM"/>
    <property type="match status" value="1"/>
</dbReference>
<organism evidence="9 10">
    <name type="scientific">Salimicrobium halophilum</name>
    <dbReference type="NCBI Taxonomy" id="86666"/>
    <lineage>
        <taxon>Bacteria</taxon>
        <taxon>Bacillati</taxon>
        <taxon>Bacillota</taxon>
        <taxon>Bacilli</taxon>
        <taxon>Bacillales</taxon>
        <taxon>Bacillaceae</taxon>
        <taxon>Salimicrobium</taxon>
    </lineage>
</organism>
<keyword evidence="5" id="KW-0805">Transcription regulation</keyword>
<keyword evidence="3" id="KW-0678">Repressor</keyword>
<dbReference type="GO" id="GO:0045892">
    <property type="term" value="P:negative regulation of DNA-templated transcription"/>
    <property type="evidence" value="ECO:0007669"/>
    <property type="project" value="InterPro"/>
</dbReference>
<dbReference type="STRING" id="86666.SAMN04490247_1177"/>
<feature type="domain" description="Anti-sigma-28 factor FlgM C-terminal" evidence="8">
    <location>
        <begin position="31"/>
        <end position="81"/>
    </location>
</feature>
<dbReference type="OrthoDB" id="2991036at2"/>
<accession>A0A1G8RZT6</accession>
<dbReference type="RefSeq" id="WP_093192939.1">
    <property type="nucleotide sequence ID" value="NZ_FNEV01000003.1"/>
</dbReference>
<dbReference type="AlphaFoldDB" id="A0A1G8RZT6"/>
<evidence type="ECO:0000256" key="3">
    <source>
        <dbReference type="ARBA" id="ARBA00022491"/>
    </source>
</evidence>
<dbReference type="NCBIfam" id="TIGR03824">
    <property type="entry name" value="FlgM_jcvi"/>
    <property type="match status" value="1"/>
</dbReference>
<protein>
    <recommendedName>
        <fullName evidence="2">Negative regulator of flagellin synthesis</fullName>
    </recommendedName>
</protein>
<evidence type="ECO:0000256" key="5">
    <source>
        <dbReference type="ARBA" id="ARBA00023015"/>
    </source>
</evidence>
<evidence type="ECO:0000256" key="4">
    <source>
        <dbReference type="ARBA" id="ARBA00022795"/>
    </source>
</evidence>
<evidence type="ECO:0000256" key="6">
    <source>
        <dbReference type="ARBA" id="ARBA00023163"/>
    </source>
</evidence>
<comment type="similarity">
    <text evidence="1">Belongs to the FlgM family.</text>
</comment>
<keyword evidence="10" id="KW-1185">Reference proteome</keyword>